<name>A0A453RN76_AEGTS</name>
<dbReference type="Gramene" id="AET7Gv20641900.1">
    <property type="protein sequence ID" value="AET7Gv20641900.1"/>
    <property type="gene ID" value="AET7Gv20641900"/>
</dbReference>
<organism evidence="1 2">
    <name type="scientific">Aegilops tauschii subsp. strangulata</name>
    <name type="common">Goatgrass</name>
    <dbReference type="NCBI Taxonomy" id="200361"/>
    <lineage>
        <taxon>Eukaryota</taxon>
        <taxon>Viridiplantae</taxon>
        <taxon>Streptophyta</taxon>
        <taxon>Embryophyta</taxon>
        <taxon>Tracheophyta</taxon>
        <taxon>Spermatophyta</taxon>
        <taxon>Magnoliopsida</taxon>
        <taxon>Liliopsida</taxon>
        <taxon>Poales</taxon>
        <taxon>Poaceae</taxon>
        <taxon>BOP clade</taxon>
        <taxon>Pooideae</taxon>
        <taxon>Triticodae</taxon>
        <taxon>Triticeae</taxon>
        <taxon>Triticinae</taxon>
        <taxon>Aegilops</taxon>
    </lineage>
</organism>
<proteinExistence type="predicted"/>
<reference evidence="2" key="2">
    <citation type="journal article" date="2017" name="Nat. Plants">
        <title>The Aegilops tauschii genome reveals multiple impacts of transposons.</title>
        <authorList>
            <person name="Zhao G."/>
            <person name="Zou C."/>
            <person name="Li K."/>
            <person name="Wang K."/>
            <person name="Li T."/>
            <person name="Gao L."/>
            <person name="Zhang X."/>
            <person name="Wang H."/>
            <person name="Yang Z."/>
            <person name="Liu X."/>
            <person name="Jiang W."/>
            <person name="Mao L."/>
            <person name="Kong X."/>
            <person name="Jiao Y."/>
            <person name="Jia J."/>
        </authorList>
    </citation>
    <scope>NUCLEOTIDE SEQUENCE [LARGE SCALE GENOMIC DNA]</scope>
    <source>
        <strain evidence="2">cv. AL8/78</strain>
    </source>
</reference>
<evidence type="ECO:0000313" key="1">
    <source>
        <dbReference type="EnsemblPlants" id="AET7Gv20641900.1"/>
    </source>
</evidence>
<reference evidence="1" key="3">
    <citation type="journal article" date="2017" name="Nature">
        <title>Genome sequence of the progenitor of the wheat D genome Aegilops tauschii.</title>
        <authorList>
            <person name="Luo M.C."/>
            <person name="Gu Y.Q."/>
            <person name="Puiu D."/>
            <person name="Wang H."/>
            <person name="Twardziok S.O."/>
            <person name="Deal K.R."/>
            <person name="Huo N."/>
            <person name="Zhu T."/>
            <person name="Wang L."/>
            <person name="Wang Y."/>
            <person name="McGuire P.E."/>
            <person name="Liu S."/>
            <person name="Long H."/>
            <person name="Ramasamy R.K."/>
            <person name="Rodriguez J.C."/>
            <person name="Van S.L."/>
            <person name="Yuan L."/>
            <person name="Wang Z."/>
            <person name="Xia Z."/>
            <person name="Xiao L."/>
            <person name="Anderson O.D."/>
            <person name="Ouyang S."/>
            <person name="Liang Y."/>
            <person name="Zimin A.V."/>
            <person name="Pertea G."/>
            <person name="Qi P."/>
            <person name="Bennetzen J.L."/>
            <person name="Dai X."/>
            <person name="Dawson M.W."/>
            <person name="Muller H.G."/>
            <person name="Kugler K."/>
            <person name="Rivarola-Duarte L."/>
            <person name="Spannagl M."/>
            <person name="Mayer K.F.X."/>
            <person name="Lu F.H."/>
            <person name="Bevan M.W."/>
            <person name="Leroy P."/>
            <person name="Li P."/>
            <person name="You F.M."/>
            <person name="Sun Q."/>
            <person name="Liu Z."/>
            <person name="Lyons E."/>
            <person name="Wicker T."/>
            <person name="Salzberg S.L."/>
            <person name="Devos K.M."/>
            <person name="Dvorak J."/>
        </authorList>
    </citation>
    <scope>NUCLEOTIDE SEQUENCE [LARGE SCALE GENOMIC DNA]</scope>
    <source>
        <strain evidence="1">cv. AL8/78</strain>
    </source>
</reference>
<accession>A0A453RN76</accession>
<reference evidence="1" key="4">
    <citation type="submission" date="2019-03" db="UniProtKB">
        <authorList>
            <consortium name="EnsemblPlants"/>
        </authorList>
    </citation>
    <scope>IDENTIFICATION</scope>
</reference>
<reference evidence="2" key="1">
    <citation type="journal article" date="2014" name="Science">
        <title>Ancient hybridizations among the ancestral genomes of bread wheat.</title>
        <authorList>
            <consortium name="International Wheat Genome Sequencing Consortium,"/>
            <person name="Marcussen T."/>
            <person name="Sandve S.R."/>
            <person name="Heier L."/>
            <person name="Spannagl M."/>
            <person name="Pfeifer M."/>
            <person name="Jakobsen K.S."/>
            <person name="Wulff B.B."/>
            <person name="Steuernagel B."/>
            <person name="Mayer K.F."/>
            <person name="Olsen O.A."/>
        </authorList>
    </citation>
    <scope>NUCLEOTIDE SEQUENCE [LARGE SCALE GENOMIC DNA]</scope>
    <source>
        <strain evidence="2">cv. AL8/78</strain>
    </source>
</reference>
<reference evidence="1" key="5">
    <citation type="journal article" date="2021" name="G3 (Bethesda)">
        <title>Aegilops tauschii genome assembly Aet v5.0 features greater sequence contiguity and improved annotation.</title>
        <authorList>
            <person name="Wang L."/>
            <person name="Zhu T."/>
            <person name="Rodriguez J.C."/>
            <person name="Deal K.R."/>
            <person name="Dubcovsky J."/>
            <person name="McGuire P.E."/>
            <person name="Lux T."/>
            <person name="Spannagl M."/>
            <person name="Mayer K.F.X."/>
            <person name="Baldrich P."/>
            <person name="Meyers B.C."/>
            <person name="Huo N."/>
            <person name="Gu Y.Q."/>
            <person name="Zhou H."/>
            <person name="Devos K.M."/>
            <person name="Bennetzen J.L."/>
            <person name="Unver T."/>
            <person name="Budak H."/>
            <person name="Gulick P.J."/>
            <person name="Galiba G."/>
            <person name="Kalapos B."/>
            <person name="Nelson D.R."/>
            <person name="Li P."/>
            <person name="You F.M."/>
            <person name="Luo M.C."/>
            <person name="Dvorak J."/>
        </authorList>
    </citation>
    <scope>NUCLEOTIDE SEQUENCE [LARGE SCALE GENOMIC DNA]</scope>
    <source>
        <strain evidence="1">cv. AL8/78</strain>
    </source>
</reference>
<keyword evidence="2" id="KW-1185">Reference proteome</keyword>
<protein>
    <submittedName>
        <fullName evidence="1">Uncharacterized protein</fullName>
    </submittedName>
</protein>
<dbReference type="Proteomes" id="UP000015105">
    <property type="component" value="Chromosome 7D"/>
</dbReference>
<dbReference type="AlphaFoldDB" id="A0A453RN76"/>
<dbReference type="EnsemblPlants" id="AET7Gv20641900.1">
    <property type="protein sequence ID" value="AET7Gv20641900.1"/>
    <property type="gene ID" value="AET7Gv20641900"/>
</dbReference>
<evidence type="ECO:0000313" key="2">
    <source>
        <dbReference type="Proteomes" id="UP000015105"/>
    </source>
</evidence>
<sequence>FVSDTLLLKRESRLFAHLLALAIDGGGGPDPAPTSGTTSTIGVPCLLQVDPLHHPGAPGVVLHIVEWDPAVATATVSTSPGAAGAPPPSPDGFVTGLNTHGTDVKTQPDGRTPMLFFLLGRCSVFTPVQVEKPALTLKVILVGYR</sequence>